<evidence type="ECO:0000313" key="5">
    <source>
        <dbReference type="Proteomes" id="UP000631114"/>
    </source>
</evidence>
<dbReference type="GO" id="GO:0000974">
    <property type="term" value="C:Prp19 complex"/>
    <property type="evidence" value="ECO:0007669"/>
    <property type="project" value="TreeGrafter"/>
</dbReference>
<dbReference type="InterPro" id="IPR055430">
    <property type="entry name" value="HAT_Syf1_CNRKL1_C"/>
</dbReference>
<dbReference type="SUPFAM" id="SSF48452">
    <property type="entry name" value="TPR-like"/>
    <property type="match status" value="1"/>
</dbReference>
<dbReference type="InterPro" id="IPR011990">
    <property type="entry name" value="TPR-like_helical_dom_sf"/>
</dbReference>
<feature type="region of interest" description="Disordered" evidence="2">
    <location>
        <begin position="231"/>
        <end position="261"/>
    </location>
</feature>
<dbReference type="GO" id="GO:0000349">
    <property type="term" value="P:generation of catalytic spliceosome for first transesterification step"/>
    <property type="evidence" value="ECO:0007669"/>
    <property type="project" value="TreeGrafter"/>
</dbReference>
<gene>
    <name evidence="4" type="ORF">IFM89_008515</name>
</gene>
<dbReference type="FunFam" id="1.25.40.10:FF:000038">
    <property type="entry name" value="Putative pre-mRNA-splicing factor SYF1"/>
    <property type="match status" value="1"/>
</dbReference>
<reference evidence="4 5" key="1">
    <citation type="submission" date="2020-10" db="EMBL/GenBank/DDBJ databases">
        <title>The Coptis chinensis genome and diversification of protoberbering-type alkaloids.</title>
        <authorList>
            <person name="Wang B."/>
            <person name="Shu S."/>
            <person name="Song C."/>
            <person name="Liu Y."/>
        </authorList>
    </citation>
    <scope>NUCLEOTIDE SEQUENCE [LARGE SCALE GENOMIC DNA]</scope>
    <source>
        <strain evidence="4">HL-2020</strain>
        <tissue evidence="4">Leaf</tissue>
    </source>
</reference>
<sequence>MLRLIISFIDIYHSDSAENLKVLYLQYAKLEEDYGLAKRAMKVHNQAAKTVPNNEKMSMYEIYIARAAEIFGVPKTREIYEQAIESGLPDKDVKVICMKYAKLEKSLGEIDRARAIYNFSSQYADPRFDADFWTKWHDFEVQHDNEDTFREMLRMKRSVSASYNQASSLSDIFDSSTNLLFLTIFIFLRTHFILTSIDAKRLEIEHEETVDTHEASLGFPEEEMAALERQFAPESNNTTSKDGSRKLGFVEENNKDGDEENYSKLGALERIKRQRQGGYASSGASAQKVQCDEYFINTTIYVGGLDPSVRLEDLRSNAEEALLKLHTTDVNTLGLGAVDSQKKFSRKFSKNHL</sequence>
<protein>
    <recommendedName>
        <fullName evidence="3">Pre-mRNA-splicing factor Syf1/CRNKL1-like C-terminal HAT-repeats domain-containing protein</fullName>
    </recommendedName>
</protein>
<evidence type="ECO:0000313" key="4">
    <source>
        <dbReference type="EMBL" id="KAF9600344.1"/>
    </source>
</evidence>
<dbReference type="InterPro" id="IPR045075">
    <property type="entry name" value="Syf1-like"/>
</dbReference>
<evidence type="ECO:0000259" key="3">
    <source>
        <dbReference type="Pfam" id="PF23231"/>
    </source>
</evidence>
<dbReference type="OrthoDB" id="10067343at2759"/>
<dbReference type="AlphaFoldDB" id="A0A835HJ04"/>
<dbReference type="PANTHER" id="PTHR11246:SF5">
    <property type="entry name" value="PRE-MRNA-SPLICING FACTOR SYF1"/>
    <property type="match status" value="1"/>
</dbReference>
<keyword evidence="5" id="KW-1185">Reference proteome</keyword>
<dbReference type="Proteomes" id="UP000631114">
    <property type="component" value="Unassembled WGS sequence"/>
</dbReference>
<dbReference type="PANTHER" id="PTHR11246">
    <property type="entry name" value="PRE-MRNA SPLICING FACTOR"/>
    <property type="match status" value="1"/>
</dbReference>
<dbReference type="Pfam" id="PF23231">
    <property type="entry name" value="HAT_Syf1_CNRKL1_C"/>
    <property type="match status" value="1"/>
</dbReference>
<organism evidence="4 5">
    <name type="scientific">Coptis chinensis</name>
    <dbReference type="NCBI Taxonomy" id="261450"/>
    <lineage>
        <taxon>Eukaryota</taxon>
        <taxon>Viridiplantae</taxon>
        <taxon>Streptophyta</taxon>
        <taxon>Embryophyta</taxon>
        <taxon>Tracheophyta</taxon>
        <taxon>Spermatophyta</taxon>
        <taxon>Magnoliopsida</taxon>
        <taxon>Ranunculales</taxon>
        <taxon>Ranunculaceae</taxon>
        <taxon>Coptidoideae</taxon>
        <taxon>Coptis</taxon>
    </lineage>
</organism>
<name>A0A835HJ04_9MAGN</name>
<comment type="caution">
    <text evidence="4">The sequence shown here is derived from an EMBL/GenBank/DDBJ whole genome shotgun (WGS) entry which is preliminary data.</text>
</comment>
<evidence type="ECO:0000256" key="2">
    <source>
        <dbReference type="SAM" id="MobiDB-lite"/>
    </source>
</evidence>
<dbReference type="GO" id="GO:0071007">
    <property type="term" value="C:U2-type catalytic step 2 spliceosome"/>
    <property type="evidence" value="ECO:0007669"/>
    <property type="project" value="TreeGrafter"/>
</dbReference>
<keyword evidence="1" id="KW-0677">Repeat</keyword>
<accession>A0A835HJ04</accession>
<feature type="compositionally biased region" description="Basic and acidic residues" evidence="2">
    <location>
        <begin position="242"/>
        <end position="256"/>
    </location>
</feature>
<dbReference type="GO" id="GO:0071014">
    <property type="term" value="C:post-mRNA release spliceosomal complex"/>
    <property type="evidence" value="ECO:0007669"/>
    <property type="project" value="TreeGrafter"/>
</dbReference>
<dbReference type="Gene3D" id="1.25.40.10">
    <property type="entry name" value="Tetratricopeptide repeat domain"/>
    <property type="match status" value="1"/>
</dbReference>
<proteinExistence type="predicted"/>
<evidence type="ECO:0000256" key="1">
    <source>
        <dbReference type="ARBA" id="ARBA00022737"/>
    </source>
</evidence>
<dbReference type="EMBL" id="JADFTS010000006">
    <property type="protein sequence ID" value="KAF9600344.1"/>
    <property type="molecule type" value="Genomic_DNA"/>
</dbReference>
<feature type="domain" description="Pre-mRNA-splicing factor Syf1/CRNKL1-like C-terminal HAT-repeats" evidence="3">
    <location>
        <begin position="17"/>
        <end position="168"/>
    </location>
</feature>